<dbReference type="InterPro" id="IPR031306">
    <property type="entry name" value="CcdC"/>
</dbReference>
<reference evidence="2 3" key="1">
    <citation type="submission" date="2015-01" db="EMBL/GenBank/DDBJ databases">
        <title>Paenibacillus swuensis/DY6/whole genome sequencing.</title>
        <authorList>
            <person name="Kim M.K."/>
            <person name="Srinivasan S."/>
            <person name="Lee J.-J."/>
        </authorList>
    </citation>
    <scope>NUCLEOTIDE SEQUENCE [LARGE SCALE GENOMIC DNA]</scope>
    <source>
        <strain evidence="2 3">DY6</strain>
    </source>
</reference>
<sequence>MESTVLSHFMATLASLFIGLFVIRIRLRAGERPASLKKIVIPPLGMATGFIMFVLPAMRIPWEWGVAAFTAGAVIFAYPLIRTSRFHIVDGHIYMVRSKIFAVIIIALLLLRLVLHDIVEQYVSMEQTAAIFFILAFGMLLPWRIAMTAQFLMTRKQLNLNSAR</sequence>
<dbReference type="InterPro" id="IPR058247">
    <property type="entry name" value="DUF1453"/>
</dbReference>
<name>A0A172TI88_9BACL</name>
<dbReference type="PIRSF" id="PIRSF021441">
    <property type="entry name" value="DUF1453"/>
    <property type="match status" value="1"/>
</dbReference>
<keyword evidence="3" id="KW-1185">Reference proteome</keyword>
<organism evidence="2 3">
    <name type="scientific">Paenibacillus swuensis</name>
    <dbReference type="NCBI Taxonomy" id="1178515"/>
    <lineage>
        <taxon>Bacteria</taxon>
        <taxon>Bacillati</taxon>
        <taxon>Bacillota</taxon>
        <taxon>Bacilli</taxon>
        <taxon>Bacillales</taxon>
        <taxon>Paenibacillaceae</taxon>
        <taxon>Paenibacillus</taxon>
    </lineage>
</organism>
<dbReference type="PANTHER" id="PTHR39164">
    <property type="entry name" value="PROTEIN CCDC"/>
    <property type="match status" value="1"/>
</dbReference>
<accession>A0A172TI88</accession>
<dbReference type="PANTHER" id="PTHR39164:SF1">
    <property type="entry name" value="PROTEIN CCDC"/>
    <property type="match status" value="1"/>
</dbReference>
<keyword evidence="1" id="KW-0472">Membrane</keyword>
<protein>
    <submittedName>
        <fullName evidence="2">Membrane protein</fullName>
    </submittedName>
</protein>
<dbReference type="Proteomes" id="UP000076927">
    <property type="component" value="Chromosome"/>
</dbReference>
<feature type="transmembrane region" description="Helical" evidence="1">
    <location>
        <begin position="64"/>
        <end position="81"/>
    </location>
</feature>
<dbReference type="Pfam" id="PF07301">
    <property type="entry name" value="DUF1453"/>
    <property type="match status" value="1"/>
</dbReference>
<evidence type="ECO:0000256" key="1">
    <source>
        <dbReference type="SAM" id="Phobius"/>
    </source>
</evidence>
<evidence type="ECO:0000313" key="3">
    <source>
        <dbReference type="Proteomes" id="UP000076927"/>
    </source>
</evidence>
<dbReference type="KEGG" id="pswu:SY83_10410"/>
<feature type="transmembrane region" description="Helical" evidence="1">
    <location>
        <begin position="39"/>
        <end position="58"/>
    </location>
</feature>
<dbReference type="EMBL" id="CP011388">
    <property type="protein sequence ID" value="ANE46614.1"/>
    <property type="molecule type" value="Genomic_DNA"/>
</dbReference>
<dbReference type="STRING" id="1178515.SY83_10410"/>
<dbReference type="AlphaFoldDB" id="A0A172TI88"/>
<dbReference type="PATRIC" id="fig|1178515.4.peg.2087"/>
<dbReference type="RefSeq" id="WP_068606236.1">
    <property type="nucleotide sequence ID" value="NZ_CP011388.1"/>
</dbReference>
<feature type="transmembrane region" description="Helical" evidence="1">
    <location>
        <begin position="93"/>
        <end position="115"/>
    </location>
</feature>
<feature type="transmembrane region" description="Helical" evidence="1">
    <location>
        <begin position="6"/>
        <end position="27"/>
    </location>
</feature>
<keyword evidence="1" id="KW-0812">Transmembrane</keyword>
<feature type="transmembrane region" description="Helical" evidence="1">
    <location>
        <begin position="127"/>
        <end position="146"/>
    </location>
</feature>
<proteinExistence type="predicted"/>
<gene>
    <name evidence="2" type="ORF">SY83_10410</name>
</gene>
<keyword evidence="1" id="KW-1133">Transmembrane helix</keyword>
<evidence type="ECO:0000313" key="2">
    <source>
        <dbReference type="EMBL" id="ANE46614.1"/>
    </source>
</evidence>